<feature type="signal peptide" evidence="2">
    <location>
        <begin position="1"/>
        <end position="32"/>
    </location>
</feature>
<organism evidence="3 4">
    <name type="scientific">Krasilnikoviella flava</name>
    <dbReference type="NCBI Taxonomy" id="526729"/>
    <lineage>
        <taxon>Bacteria</taxon>
        <taxon>Bacillati</taxon>
        <taxon>Actinomycetota</taxon>
        <taxon>Actinomycetes</taxon>
        <taxon>Micrococcales</taxon>
        <taxon>Promicromonosporaceae</taxon>
        <taxon>Krasilnikoviella</taxon>
    </lineage>
</organism>
<evidence type="ECO:0000313" key="3">
    <source>
        <dbReference type="EMBL" id="SKC75023.1"/>
    </source>
</evidence>
<proteinExistence type="predicted"/>
<keyword evidence="4" id="KW-1185">Reference proteome</keyword>
<evidence type="ECO:0000256" key="1">
    <source>
        <dbReference type="SAM" id="MobiDB-lite"/>
    </source>
</evidence>
<sequence>MDLMRNRMSLTRATAVAAGALLTLGLAACSGAGDSQERSSSDAGTAAEEQPTEEALAEESPQEEAPAEEGADGDVCAAFDSLTSASSALSSADPADLQPTLDKLEELTTTLEGVSEPPAEIADDWGTLTTSFRSVTDGLSEAAEDPTATDAMTKVNDAMSTMTGQEFQDAVQGVGTYAGTHC</sequence>
<feature type="chain" id="PRO_5039251518" evidence="2">
    <location>
        <begin position="33"/>
        <end position="182"/>
    </location>
</feature>
<accession>A0A1T5LG96</accession>
<keyword evidence="2" id="KW-0732">Signal</keyword>
<dbReference type="PROSITE" id="PS51257">
    <property type="entry name" value="PROKAR_LIPOPROTEIN"/>
    <property type="match status" value="1"/>
</dbReference>
<name>A0A1T5LG96_9MICO</name>
<dbReference type="AlphaFoldDB" id="A0A1T5LG96"/>
<dbReference type="Proteomes" id="UP000189777">
    <property type="component" value="Unassembled WGS sequence"/>
</dbReference>
<feature type="region of interest" description="Disordered" evidence="1">
    <location>
        <begin position="30"/>
        <end position="78"/>
    </location>
</feature>
<protein>
    <submittedName>
        <fullName evidence="3">Uncharacterized protein</fullName>
    </submittedName>
</protein>
<feature type="compositionally biased region" description="Acidic residues" evidence="1">
    <location>
        <begin position="50"/>
        <end position="72"/>
    </location>
</feature>
<dbReference type="EMBL" id="FUZQ01000006">
    <property type="protein sequence ID" value="SKC75023.1"/>
    <property type="molecule type" value="Genomic_DNA"/>
</dbReference>
<evidence type="ECO:0000313" key="4">
    <source>
        <dbReference type="Proteomes" id="UP000189777"/>
    </source>
</evidence>
<reference evidence="3 4" key="1">
    <citation type="submission" date="2017-02" db="EMBL/GenBank/DDBJ databases">
        <authorList>
            <person name="Peterson S.W."/>
        </authorList>
    </citation>
    <scope>NUCLEOTIDE SEQUENCE [LARGE SCALE GENOMIC DNA]</scope>
    <source>
        <strain evidence="3 4">DSM 21481</strain>
    </source>
</reference>
<gene>
    <name evidence="3" type="ORF">SAMN04324258_3357</name>
</gene>
<evidence type="ECO:0000256" key="2">
    <source>
        <dbReference type="SAM" id="SignalP"/>
    </source>
</evidence>